<evidence type="ECO:0000256" key="4">
    <source>
        <dbReference type="ARBA" id="ARBA00011533"/>
    </source>
</evidence>
<dbReference type="Pfam" id="PF04716">
    <property type="entry name" value="ETC_C1_NDUFA5"/>
    <property type="match status" value="1"/>
</dbReference>
<dbReference type="GO" id="GO:0022904">
    <property type="term" value="P:respiratory electron transport chain"/>
    <property type="evidence" value="ECO:0007669"/>
    <property type="project" value="InterPro"/>
</dbReference>
<sequence length="115" mass="13020">MSGALKKSTGLVGLAVEAHPRDKLRVLYTKILGILQTVPKEAAYRQSTEQIVNDKLNVVKSEPNTEKLEMKINCGQIEEAIRQAEAELSLARKMVEWKPWEPLKEDAPPGQWKWP</sequence>
<evidence type="ECO:0000313" key="12">
    <source>
        <dbReference type="Proteomes" id="UP000694845"/>
    </source>
</evidence>
<evidence type="ECO:0000256" key="11">
    <source>
        <dbReference type="SAM" id="Coils"/>
    </source>
</evidence>
<dbReference type="GeneID" id="110983672"/>
<evidence type="ECO:0000256" key="1">
    <source>
        <dbReference type="ARBA" id="ARBA00003195"/>
    </source>
</evidence>
<protein>
    <submittedName>
        <fullName evidence="13">NADH dehydrogenase [ubiquinone] 1 alpha subcomplex subunit 5-like</fullName>
    </submittedName>
</protein>
<evidence type="ECO:0000256" key="7">
    <source>
        <dbReference type="ARBA" id="ARBA00022792"/>
    </source>
</evidence>
<name>A0A8B7YZM0_ACAPL</name>
<feature type="coiled-coil region" evidence="11">
    <location>
        <begin position="67"/>
        <end position="94"/>
    </location>
</feature>
<organism evidence="12 13">
    <name type="scientific">Acanthaster planci</name>
    <name type="common">Crown-of-thorns starfish</name>
    <dbReference type="NCBI Taxonomy" id="133434"/>
    <lineage>
        <taxon>Eukaryota</taxon>
        <taxon>Metazoa</taxon>
        <taxon>Echinodermata</taxon>
        <taxon>Eleutherozoa</taxon>
        <taxon>Asterozoa</taxon>
        <taxon>Asteroidea</taxon>
        <taxon>Valvatacea</taxon>
        <taxon>Valvatida</taxon>
        <taxon>Acanthasteridae</taxon>
        <taxon>Acanthaster</taxon>
    </lineage>
</organism>
<evidence type="ECO:0000256" key="2">
    <source>
        <dbReference type="ARBA" id="ARBA00004443"/>
    </source>
</evidence>
<comment type="similarity">
    <text evidence="3">Belongs to the complex I NDUFA5 subunit family.</text>
</comment>
<comment type="subcellular location">
    <subcellularLocation>
        <location evidence="2">Mitochondrion inner membrane</location>
        <topology evidence="2">Peripheral membrane protein</topology>
        <orientation evidence="2">Matrix side</orientation>
    </subcellularLocation>
</comment>
<dbReference type="OrthoDB" id="286811at2759"/>
<evidence type="ECO:0000313" key="13">
    <source>
        <dbReference type="RefSeq" id="XP_022098798.1"/>
    </source>
</evidence>
<evidence type="ECO:0000256" key="10">
    <source>
        <dbReference type="ARBA" id="ARBA00023136"/>
    </source>
</evidence>
<keyword evidence="11" id="KW-0175">Coiled coil</keyword>
<keyword evidence="12" id="KW-1185">Reference proteome</keyword>
<evidence type="ECO:0000256" key="8">
    <source>
        <dbReference type="ARBA" id="ARBA00022982"/>
    </source>
</evidence>
<keyword evidence="5" id="KW-0813">Transport</keyword>
<evidence type="ECO:0000256" key="9">
    <source>
        <dbReference type="ARBA" id="ARBA00023128"/>
    </source>
</evidence>
<proteinExistence type="inferred from homology"/>
<keyword evidence="7" id="KW-0999">Mitochondrion inner membrane</keyword>
<keyword evidence="10" id="KW-0472">Membrane</keyword>
<reference evidence="13" key="1">
    <citation type="submission" date="2025-08" db="UniProtKB">
        <authorList>
            <consortium name="RefSeq"/>
        </authorList>
    </citation>
    <scope>IDENTIFICATION</scope>
</reference>
<accession>A0A8B7YZM0</accession>
<dbReference type="PANTHER" id="PTHR12653">
    <property type="entry name" value="NADH-UBIQUINONE OXIDOREDUCTASE 13 KD-B SUBUNIT"/>
    <property type="match status" value="1"/>
</dbReference>
<evidence type="ECO:0000256" key="3">
    <source>
        <dbReference type="ARBA" id="ARBA00010261"/>
    </source>
</evidence>
<keyword evidence="6" id="KW-0679">Respiratory chain</keyword>
<dbReference type="RefSeq" id="XP_022098798.1">
    <property type="nucleotide sequence ID" value="XM_022243106.1"/>
</dbReference>
<dbReference type="InterPro" id="IPR006806">
    <property type="entry name" value="NDUFA5"/>
</dbReference>
<dbReference type="CTD" id="4698"/>
<comment type="function">
    <text evidence="1">Accessory subunit of the mitochondrial membrane respiratory chain NADH dehydrogenase (Complex I), that is believed not to be involved in catalysis. Complex I functions in the transfer of electrons from NADH to the respiratory chain. The immediate electron acceptor for the enzyme is believed to be ubiquinone.</text>
</comment>
<evidence type="ECO:0000256" key="5">
    <source>
        <dbReference type="ARBA" id="ARBA00022448"/>
    </source>
</evidence>
<dbReference type="AlphaFoldDB" id="A0A8B7YZM0"/>
<dbReference type="OMA" id="ENQWKWP"/>
<dbReference type="Proteomes" id="UP000694845">
    <property type="component" value="Unplaced"/>
</dbReference>
<dbReference type="KEGG" id="aplc:110983672"/>
<dbReference type="GO" id="GO:0005743">
    <property type="term" value="C:mitochondrial inner membrane"/>
    <property type="evidence" value="ECO:0007669"/>
    <property type="project" value="UniProtKB-SubCell"/>
</dbReference>
<keyword evidence="9" id="KW-0496">Mitochondrion</keyword>
<keyword evidence="8" id="KW-0249">Electron transport</keyword>
<dbReference type="PANTHER" id="PTHR12653:SF0">
    <property type="entry name" value="NADH DEHYDROGENASE [UBIQUINONE] 1 ALPHA SUBCOMPLEX SUBUNIT 5"/>
    <property type="match status" value="1"/>
</dbReference>
<gene>
    <name evidence="13" type="primary">LOC110983672</name>
</gene>
<comment type="subunit">
    <text evidence="4">Complex I is composed of 45 different subunits.</text>
</comment>
<evidence type="ECO:0000256" key="6">
    <source>
        <dbReference type="ARBA" id="ARBA00022660"/>
    </source>
</evidence>